<organism evidence="11 12">
    <name type="scientific">Pseudomonas rustica</name>
    <dbReference type="NCBI Taxonomy" id="2827099"/>
    <lineage>
        <taxon>Bacteria</taxon>
        <taxon>Pseudomonadati</taxon>
        <taxon>Pseudomonadota</taxon>
        <taxon>Gammaproteobacteria</taxon>
        <taxon>Pseudomonadales</taxon>
        <taxon>Pseudomonadaceae</taxon>
        <taxon>Pseudomonas</taxon>
    </lineage>
</organism>
<feature type="domain" description="PapC N-terminal" evidence="10">
    <location>
        <begin position="29"/>
        <end position="161"/>
    </location>
</feature>
<sequence length="793" mass="85159">MASGVARAVCLAALGVCEHVLAAQSRTVEFDTDVLGSRGIDPAMAEYFRLAPRFSEGRRVVTLFVNGRQQGWAEAQFDNAGELCFTQSLLNKAGLRSLEEGITDSQGCLAFQAHYPQTQVTLRPNQQEVLLLVPTHALADVAQTTTNFTRGGTAGMFSYDLLGLDNASSAGSSRYISASTLAGFNTADWIVRSRQQWNSGQQTGGVEHLYSYAQRDLQRLDSTLQLGQINTSSPLFAGVPITGAQLFPAQSAVRPSESSAAVDGIANSPSRIEVRQSGALIYSTWVPPGPFSLSGFSLLNGSDDLLVKVIGEDGATREFALPVSAFHQISQARPGYHLAVGTLRSRADEQIDNQTVATLSGSWGLGPTSLLSSGLMTTPNYQASGWGIDTRLFQHADLRWRTVLARQADTDSQGVQQSLSISSAFFERASFGLSATLRSEQYRDVLDNQSYSADQLQQRFANQFSATLGWADPRWGGISAAISRSALHNGEHRQRLSGSWGKGFKHASVSFNIEAESNATAMHLSIGIPLGGSRQLRTYASHRDTQTTLGSALSEQVNDTVSYRLGVDGIGEARGSRLNASVGLLPRYAQVGLGVNRDAASNSYMGQLKGGIAVHEDGVTFSPYAIQDTFGIASVGNLSGVQLTTPSGPVWTDGDGRAVIPGLSAYSQSRVQVMTRTLPRRVDLINGFKEVQAGRGSFNTLDFEVISVRRVLMQIVDEQGMPISRGASVLTEQGQLLGSVVEGGKAFLSDVQGAQTLHVQLANNRRCELQLEPPPDTHSDQLYEAMEGVCHAR</sequence>
<dbReference type="RefSeq" id="WP_212545135.1">
    <property type="nucleotide sequence ID" value="NZ_JAGYHF010000006.1"/>
</dbReference>
<comment type="caution">
    <text evidence="11">The sequence shown here is derived from an EMBL/GenBank/DDBJ whole genome shotgun (WGS) entry which is preliminary data.</text>
</comment>
<evidence type="ECO:0000256" key="3">
    <source>
        <dbReference type="ARBA" id="ARBA00022448"/>
    </source>
</evidence>
<dbReference type="Gene3D" id="2.60.40.2070">
    <property type="match status" value="1"/>
</dbReference>
<comment type="subcellular location">
    <subcellularLocation>
        <location evidence="1">Cell outer membrane</location>
        <topology evidence="1">Multi-pass membrane protein</topology>
    </subcellularLocation>
</comment>
<evidence type="ECO:0000259" key="10">
    <source>
        <dbReference type="Pfam" id="PF13954"/>
    </source>
</evidence>
<protein>
    <submittedName>
        <fullName evidence="11">Fimbria/pilus outer membrane usher protein</fullName>
    </submittedName>
</protein>
<dbReference type="Proteomes" id="UP000676035">
    <property type="component" value="Unassembled WGS sequence"/>
</dbReference>
<evidence type="ECO:0000256" key="8">
    <source>
        <dbReference type="ARBA" id="ARBA00023237"/>
    </source>
</evidence>
<evidence type="ECO:0000256" key="7">
    <source>
        <dbReference type="ARBA" id="ARBA00023136"/>
    </source>
</evidence>
<keyword evidence="5" id="KW-0812">Transmembrane</keyword>
<dbReference type="PANTHER" id="PTHR30451">
    <property type="entry name" value="OUTER MEMBRANE USHER PROTEIN"/>
    <property type="match status" value="1"/>
</dbReference>
<dbReference type="Gene3D" id="3.10.20.410">
    <property type="match status" value="1"/>
</dbReference>
<dbReference type="Pfam" id="PF00577">
    <property type="entry name" value="Usher"/>
    <property type="match status" value="1"/>
</dbReference>
<dbReference type="EMBL" id="JAGYHF010000006">
    <property type="protein sequence ID" value="MBS4079505.1"/>
    <property type="molecule type" value="Genomic_DNA"/>
</dbReference>
<evidence type="ECO:0000256" key="6">
    <source>
        <dbReference type="ARBA" id="ARBA00022729"/>
    </source>
</evidence>
<dbReference type="InterPro" id="IPR000015">
    <property type="entry name" value="Fimb_usher"/>
</dbReference>
<dbReference type="Pfam" id="PF13954">
    <property type="entry name" value="PapC_N"/>
    <property type="match status" value="1"/>
</dbReference>
<proteinExistence type="inferred from homology"/>
<keyword evidence="3" id="KW-0813">Transport</keyword>
<dbReference type="InterPro" id="IPR025949">
    <property type="entry name" value="PapC-like_C"/>
</dbReference>
<name>A0ABS5MYV2_9PSED</name>
<dbReference type="Pfam" id="PF13953">
    <property type="entry name" value="PapC_C"/>
    <property type="match status" value="1"/>
</dbReference>
<dbReference type="InterPro" id="IPR025885">
    <property type="entry name" value="PapC_N"/>
</dbReference>
<feature type="domain" description="PapC-like C-terminal" evidence="9">
    <location>
        <begin position="712"/>
        <end position="774"/>
    </location>
</feature>
<dbReference type="SUPFAM" id="SSF141729">
    <property type="entry name" value="FimD N-terminal domain-like"/>
    <property type="match status" value="1"/>
</dbReference>
<gene>
    <name evidence="11" type="ORF">KFS80_14545</name>
</gene>
<dbReference type="Gene3D" id="2.60.40.2610">
    <property type="entry name" value="Outer membrane usher protein FimD, plug domain"/>
    <property type="match status" value="1"/>
</dbReference>
<evidence type="ECO:0000256" key="1">
    <source>
        <dbReference type="ARBA" id="ARBA00004571"/>
    </source>
</evidence>
<evidence type="ECO:0000313" key="11">
    <source>
        <dbReference type="EMBL" id="MBS4079505.1"/>
    </source>
</evidence>
<dbReference type="PANTHER" id="PTHR30451:SF8">
    <property type="entry name" value="FIMBRIAL USHER PROTEIN"/>
    <property type="match status" value="1"/>
</dbReference>
<dbReference type="Gene3D" id="2.60.40.3110">
    <property type="match status" value="1"/>
</dbReference>
<keyword evidence="6" id="KW-0732">Signal</keyword>
<evidence type="ECO:0000256" key="2">
    <source>
        <dbReference type="ARBA" id="ARBA00008064"/>
    </source>
</evidence>
<comment type="similarity">
    <text evidence="2">Belongs to the fimbrial export usher family.</text>
</comment>
<keyword evidence="4" id="KW-1134">Transmembrane beta strand</keyword>
<evidence type="ECO:0000256" key="5">
    <source>
        <dbReference type="ARBA" id="ARBA00022692"/>
    </source>
</evidence>
<dbReference type="InterPro" id="IPR042186">
    <property type="entry name" value="FimD_plug_dom"/>
</dbReference>
<reference evidence="11 12" key="1">
    <citation type="submission" date="2021-04" db="EMBL/GenBank/DDBJ databases">
        <title>Pseudomonas rustica sp. nov. isolated from raw milk.</title>
        <authorList>
            <person name="Fiedler G."/>
            <person name="Gieschler S."/>
            <person name="Kabisch J."/>
            <person name="Grimmler C."/>
            <person name="Brinks E."/>
            <person name="Wagner N."/>
            <person name="Hetzer B."/>
            <person name="Franz C.M.A.P."/>
            <person name="Boehnlein C."/>
        </authorList>
    </citation>
    <scope>NUCLEOTIDE SEQUENCE [LARGE SCALE GENOMIC DNA]</scope>
    <source>
        <strain evidence="11 12">MBT-4</strain>
    </source>
</reference>
<evidence type="ECO:0000256" key="4">
    <source>
        <dbReference type="ARBA" id="ARBA00022452"/>
    </source>
</evidence>
<evidence type="ECO:0000313" key="12">
    <source>
        <dbReference type="Proteomes" id="UP000676035"/>
    </source>
</evidence>
<keyword evidence="12" id="KW-1185">Reference proteome</keyword>
<accession>A0ABS5MYV2</accession>
<evidence type="ECO:0000259" key="9">
    <source>
        <dbReference type="Pfam" id="PF13953"/>
    </source>
</evidence>
<keyword evidence="8" id="KW-0998">Cell outer membrane</keyword>
<keyword evidence="7" id="KW-0472">Membrane</keyword>
<dbReference type="InterPro" id="IPR037224">
    <property type="entry name" value="PapC_N_sf"/>
</dbReference>
<dbReference type="InterPro" id="IPR043142">
    <property type="entry name" value="PapC-like_C_sf"/>
</dbReference>